<keyword evidence="4" id="KW-0408">Iron</keyword>
<accession>A0A3A4NTM0</accession>
<dbReference type="PANTHER" id="PTHR43351">
    <property type="entry name" value="L(+)-TARTRATE DEHYDRATASE SUBUNIT BETA"/>
    <property type="match status" value="1"/>
</dbReference>
<organism evidence="8 9">
    <name type="scientific">Abyssobacteria bacterium (strain SURF_5)</name>
    <dbReference type="NCBI Taxonomy" id="2093360"/>
    <lineage>
        <taxon>Bacteria</taxon>
        <taxon>Pseudomonadati</taxon>
        <taxon>Candidatus Hydrogenedentota</taxon>
        <taxon>Candidatus Abyssobacteria</taxon>
    </lineage>
</organism>
<dbReference type="AlphaFoldDB" id="A0A3A4NTM0"/>
<dbReference type="GO" id="GO:0046872">
    <property type="term" value="F:metal ion binding"/>
    <property type="evidence" value="ECO:0007669"/>
    <property type="project" value="UniProtKB-KW"/>
</dbReference>
<evidence type="ECO:0000313" key="9">
    <source>
        <dbReference type="Proteomes" id="UP000265882"/>
    </source>
</evidence>
<evidence type="ECO:0000256" key="6">
    <source>
        <dbReference type="ARBA" id="ARBA00023239"/>
    </source>
</evidence>
<feature type="domain" description="Fe-S hydro-lyase tartrate dehydratase alpha-type catalytic" evidence="7">
    <location>
        <begin position="5"/>
        <end position="277"/>
    </location>
</feature>
<evidence type="ECO:0000256" key="4">
    <source>
        <dbReference type="ARBA" id="ARBA00023004"/>
    </source>
</evidence>
<dbReference type="PANTHER" id="PTHR43351:SF2">
    <property type="entry name" value="L(+)-TARTRATE DEHYDRATASE SUBUNIT BETA-RELATED"/>
    <property type="match status" value="1"/>
</dbReference>
<dbReference type="GO" id="GO:0051539">
    <property type="term" value="F:4 iron, 4 sulfur cluster binding"/>
    <property type="evidence" value="ECO:0007669"/>
    <property type="project" value="UniProtKB-KW"/>
</dbReference>
<dbReference type="NCBIfam" id="TIGR00722">
    <property type="entry name" value="ttdA_fumA_fumB"/>
    <property type="match status" value="1"/>
</dbReference>
<name>A0A3A4NTM0_ABYX5</name>
<evidence type="ECO:0000256" key="5">
    <source>
        <dbReference type="ARBA" id="ARBA00023014"/>
    </source>
</evidence>
<dbReference type="EMBL" id="QZKU01000042">
    <property type="protein sequence ID" value="RJP23908.1"/>
    <property type="molecule type" value="Genomic_DNA"/>
</dbReference>
<protein>
    <submittedName>
        <fullName evidence="8">Fumarate hydratase</fullName>
    </submittedName>
</protein>
<evidence type="ECO:0000256" key="3">
    <source>
        <dbReference type="ARBA" id="ARBA00022723"/>
    </source>
</evidence>
<reference evidence="8 9" key="1">
    <citation type="journal article" date="2017" name="ISME J.">
        <title>Energy and carbon metabolisms in a deep terrestrial subsurface fluid microbial community.</title>
        <authorList>
            <person name="Momper L."/>
            <person name="Jungbluth S.P."/>
            <person name="Lee M.D."/>
            <person name="Amend J.P."/>
        </authorList>
    </citation>
    <scope>NUCLEOTIDE SEQUENCE [LARGE SCALE GENOMIC DNA]</scope>
    <source>
        <strain evidence="8">SURF_5</strain>
    </source>
</reference>
<keyword evidence="2" id="KW-0004">4Fe-4S</keyword>
<evidence type="ECO:0000313" key="8">
    <source>
        <dbReference type="EMBL" id="RJP23908.1"/>
    </source>
</evidence>
<comment type="similarity">
    <text evidence="1">Belongs to the class-I fumarase family.</text>
</comment>
<dbReference type="InterPro" id="IPR004646">
    <property type="entry name" value="Fe-S_hydro-lyase_TtdA-typ_cat"/>
</dbReference>
<keyword evidence="6" id="KW-0456">Lyase</keyword>
<comment type="caution">
    <text evidence="8">The sequence shown here is derived from an EMBL/GenBank/DDBJ whole genome shotgun (WGS) entry which is preliminary data.</text>
</comment>
<dbReference type="Pfam" id="PF05681">
    <property type="entry name" value="Fumerase"/>
    <property type="match status" value="1"/>
</dbReference>
<keyword evidence="3" id="KW-0479">Metal-binding</keyword>
<dbReference type="GO" id="GO:0016829">
    <property type="term" value="F:lyase activity"/>
    <property type="evidence" value="ECO:0007669"/>
    <property type="project" value="UniProtKB-KW"/>
</dbReference>
<evidence type="ECO:0000256" key="2">
    <source>
        <dbReference type="ARBA" id="ARBA00022485"/>
    </source>
</evidence>
<gene>
    <name evidence="8" type="ORF">C4520_05555</name>
</gene>
<evidence type="ECO:0000259" key="7">
    <source>
        <dbReference type="Pfam" id="PF05681"/>
    </source>
</evidence>
<proteinExistence type="inferred from homology"/>
<evidence type="ECO:0000256" key="1">
    <source>
        <dbReference type="ARBA" id="ARBA00008876"/>
    </source>
</evidence>
<sequence length="285" mass="30944">MQLIDQIRDLYRRMATEMSDDVYQALKRAQSLEQKDSPGYAALSTILENIDLAKSESKPICQDTGYPVFFVTMPENASISKIRDAITEATKLATAEIPLRPNAVDSVSGRNSGDNTGILWPMVHFDSWERDSILIEGMLKGGGSENCGTLYKLPDSRLRAGRDLDGVRKVVLDAVHSAQGRACPPYVIGVGIGGSKDATSLLSKRQLLRKLDDSSPVPELAALESRLMKESNSLGIGPIGVGGETCVMGVKVAAAHRHAASYFVDVVFCCWADRKGRLEYHGTIS</sequence>
<keyword evidence="5" id="KW-0411">Iron-sulfur</keyword>
<dbReference type="Proteomes" id="UP000265882">
    <property type="component" value="Unassembled WGS sequence"/>
</dbReference>